<evidence type="ECO:0000313" key="3">
    <source>
        <dbReference type="Proteomes" id="UP000008022"/>
    </source>
</evidence>
<dbReference type="HOGENOM" id="CLU_1752700_0_0_1"/>
<evidence type="ECO:0000256" key="1">
    <source>
        <dbReference type="SAM" id="MobiDB-lite"/>
    </source>
</evidence>
<name>A0A0E0N6Y5_ORYRU</name>
<sequence length="149" mass="16795">MGLRRLGPYFSPTKPKRPHRKGMTAQPGPFCNRRRTDFYSLVGHRPGSSLRGPIRWLSRPKQQQQPARRIRRAAGDDAFAAAGEAVCARDVAGATDRRGSHRRGSRRRAPKDLSELFCHSLVNGPFVAYWAHLSVTVLRRIMRSALHNS</sequence>
<feature type="region of interest" description="Disordered" evidence="1">
    <location>
        <begin position="1"/>
        <end position="29"/>
    </location>
</feature>
<dbReference type="Proteomes" id="UP000008022">
    <property type="component" value="Unassembled WGS sequence"/>
</dbReference>
<reference evidence="2" key="2">
    <citation type="submission" date="2015-06" db="UniProtKB">
        <authorList>
            <consortium name="EnsemblPlants"/>
        </authorList>
    </citation>
    <scope>IDENTIFICATION</scope>
</reference>
<evidence type="ECO:0000313" key="2">
    <source>
        <dbReference type="EnsemblPlants" id="ORUFI01G45580.2"/>
    </source>
</evidence>
<accession>A0A0E0N6Y5</accession>
<protein>
    <submittedName>
        <fullName evidence="2">Uncharacterized protein</fullName>
    </submittedName>
</protein>
<organism evidence="2 3">
    <name type="scientific">Oryza rufipogon</name>
    <name type="common">Brownbeard rice</name>
    <name type="synonym">Asian wild rice</name>
    <dbReference type="NCBI Taxonomy" id="4529"/>
    <lineage>
        <taxon>Eukaryota</taxon>
        <taxon>Viridiplantae</taxon>
        <taxon>Streptophyta</taxon>
        <taxon>Embryophyta</taxon>
        <taxon>Tracheophyta</taxon>
        <taxon>Spermatophyta</taxon>
        <taxon>Magnoliopsida</taxon>
        <taxon>Liliopsida</taxon>
        <taxon>Poales</taxon>
        <taxon>Poaceae</taxon>
        <taxon>BOP clade</taxon>
        <taxon>Oryzoideae</taxon>
        <taxon>Oryzeae</taxon>
        <taxon>Oryzinae</taxon>
        <taxon>Oryza</taxon>
    </lineage>
</organism>
<feature type="region of interest" description="Disordered" evidence="1">
    <location>
        <begin position="43"/>
        <end position="67"/>
    </location>
</feature>
<reference evidence="3" key="1">
    <citation type="submission" date="2013-06" db="EMBL/GenBank/DDBJ databases">
        <authorList>
            <person name="Zhao Q."/>
        </authorList>
    </citation>
    <scope>NUCLEOTIDE SEQUENCE</scope>
    <source>
        <strain evidence="3">cv. W1943</strain>
    </source>
</reference>
<dbReference type="EnsemblPlants" id="ORUFI01G45580.2">
    <property type="protein sequence ID" value="ORUFI01G45580.2"/>
    <property type="gene ID" value="ORUFI01G45580"/>
</dbReference>
<dbReference type="Gramene" id="ORUFI01G45580.2">
    <property type="protein sequence ID" value="ORUFI01G45580.2"/>
    <property type="gene ID" value="ORUFI01G45580"/>
</dbReference>
<proteinExistence type="predicted"/>
<dbReference type="AlphaFoldDB" id="A0A0E0N6Y5"/>
<keyword evidence="3" id="KW-1185">Reference proteome</keyword>